<organism evidence="1">
    <name type="scientific">marine sediment metagenome</name>
    <dbReference type="NCBI Taxonomy" id="412755"/>
    <lineage>
        <taxon>unclassified sequences</taxon>
        <taxon>metagenomes</taxon>
        <taxon>ecological metagenomes</taxon>
    </lineage>
</organism>
<gene>
    <name evidence="1" type="ORF">LCGC14_2158790</name>
</gene>
<comment type="caution">
    <text evidence="1">The sequence shown here is derived from an EMBL/GenBank/DDBJ whole genome shotgun (WGS) entry which is preliminary data.</text>
</comment>
<reference evidence="1" key="1">
    <citation type="journal article" date="2015" name="Nature">
        <title>Complex archaea that bridge the gap between prokaryotes and eukaryotes.</title>
        <authorList>
            <person name="Spang A."/>
            <person name="Saw J.H."/>
            <person name="Jorgensen S.L."/>
            <person name="Zaremba-Niedzwiedzka K."/>
            <person name="Martijn J."/>
            <person name="Lind A.E."/>
            <person name="van Eijk R."/>
            <person name="Schleper C."/>
            <person name="Guy L."/>
            <person name="Ettema T.J."/>
        </authorList>
    </citation>
    <scope>NUCLEOTIDE SEQUENCE</scope>
</reference>
<proteinExistence type="predicted"/>
<name>A0A0F9G682_9ZZZZ</name>
<protein>
    <submittedName>
        <fullName evidence="1">Uncharacterized protein</fullName>
    </submittedName>
</protein>
<dbReference type="AlphaFoldDB" id="A0A0F9G682"/>
<sequence>MRSIVVGAGTLLPTDFSCQPPRKGRRETMAKKVRKLKFVSCVCNKVIPVKLTKGIGATKNLREGRDCTCTIGAVHKKVELVETAFSSLAEWRK</sequence>
<evidence type="ECO:0000313" key="1">
    <source>
        <dbReference type="EMBL" id="KKL65055.1"/>
    </source>
</evidence>
<accession>A0A0F9G682</accession>
<dbReference type="EMBL" id="LAZR01027654">
    <property type="protein sequence ID" value="KKL65055.1"/>
    <property type="molecule type" value="Genomic_DNA"/>
</dbReference>